<evidence type="ECO:0000256" key="4">
    <source>
        <dbReference type="ARBA" id="ARBA00012045"/>
    </source>
</evidence>
<evidence type="ECO:0000313" key="16">
    <source>
        <dbReference type="EMBL" id="SDY79045.1"/>
    </source>
</evidence>
<dbReference type="SUPFAM" id="SSF55811">
    <property type="entry name" value="Nudix"/>
    <property type="match status" value="1"/>
</dbReference>
<dbReference type="InterPro" id="IPR015797">
    <property type="entry name" value="NUDIX_hydrolase-like_dom_sf"/>
</dbReference>
<feature type="domain" description="HhH-GPD" evidence="15">
    <location>
        <begin position="42"/>
        <end position="193"/>
    </location>
</feature>
<evidence type="ECO:0000313" key="17">
    <source>
        <dbReference type="Proteomes" id="UP000199230"/>
    </source>
</evidence>
<keyword evidence="10 14" id="KW-0408">Iron</keyword>
<dbReference type="PANTHER" id="PTHR42944:SF1">
    <property type="entry name" value="ADENINE DNA GLYCOSYLASE"/>
    <property type="match status" value="1"/>
</dbReference>
<dbReference type="Proteomes" id="UP000199230">
    <property type="component" value="Unassembled WGS sequence"/>
</dbReference>
<comment type="cofactor">
    <cofactor evidence="14">
        <name>[4Fe-4S] cluster</name>
        <dbReference type="ChEBI" id="CHEBI:49883"/>
    </cofactor>
    <text evidence="14">Binds 1 [4Fe-4S] cluster.</text>
</comment>
<dbReference type="SUPFAM" id="SSF48150">
    <property type="entry name" value="DNA-glycosylase"/>
    <property type="match status" value="1"/>
</dbReference>
<dbReference type="NCBIfam" id="TIGR01084">
    <property type="entry name" value="mutY"/>
    <property type="match status" value="1"/>
</dbReference>
<dbReference type="GO" id="GO:0032357">
    <property type="term" value="F:oxidized purine DNA binding"/>
    <property type="evidence" value="ECO:0007669"/>
    <property type="project" value="TreeGrafter"/>
</dbReference>
<evidence type="ECO:0000259" key="15">
    <source>
        <dbReference type="SMART" id="SM00478"/>
    </source>
</evidence>
<dbReference type="SMART" id="SM00478">
    <property type="entry name" value="ENDO3c"/>
    <property type="match status" value="1"/>
</dbReference>
<comment type="function">
    <text evidence="2">Adenine glycosylase active on G-A mispairs. MutY also corrects error-prone DNA synthesis past GO lesions which are due to the oxidatively damaged form of guanine: 7,8-dihydro-8-oxoguanine (8-oxo-dGTP).</text>
</comment>
<dbReference type="GO" id="GO:0046872">
    <property type="term" value="F:metal ion binding"/>
    <property type="evidence" value="ECO:0007669"/>
    <property type="project" value="UniProtKB-UniRule"/>
</dbReference>
<evidence type="ECO:0000256" key="9">
    <source>
        <dbReference type="ARBA" id="ARBA00022801"/>
    </source>
</evidence>
<dbReference type="GO" id="GO:0035485">
    <property type="term" value="F:adenine/guanine mispair binding"/>
    <property type="evidence" value="ECO:0007669"/>
    <property type="project" value="TreeGrafter"/>
</dbReference>
<evidence type="ECO:0000256" key="12">
    <source>
        <dbReference type="ARBA" id="ARBA00023204"/>
    </source>
</evidence>
<keyword evidence="9" id="KW-0378">Hydrolase</keyword>
<dbReference type="EC" id="3.2.2.31" evidence="4 14"/>
<dbReference type="PANTHER" id="PTHR42944">
    <property type="entry name" value="ADENINE DNA GLYCOSYLASE"/>
    <property type="match status" value="1"/>
</dbReference>
<evidence type="ECO:0000256" key="11">
    <source>
        <dbReference type="ARBA" id="ARBA00023014"/>
    </source>
</evidence>
<keyword evidence="12" id="KW-0234">DNA repair</keyword>
<evidence type="ECO:0000256" key="6">
    <source>
        <dbReference type="ARBA" id="ARBA00022485"/>
    </source>
</evidence>
<dbReference type="Gene3D" id="1.10.340.30">
    <property type="entry name" value="Hypothetical protein, domain 2"/>
    <property type="match status" value="1"/>
</dbReference>
<evidence type="ECO:0000256" key="2">
    <source>
        <dbReference type="ARBA" id="ARBA00002933"/>
    </source>
</evidence>
<dbReference type="InterPro" id="IPR044298">
    <property type="entry name" value="MIG/MutY"/>
</dbReference>
<evidence type="ECO:0000256" key="14">
    <source>
        <dbReference type="RuleBase" id="RU365096"/>
    </source>
</evidence>
<evidence type="ECO:0000256" key="13">
    <source>
        <dbReference type="ARBA" id="ARBA00023295"/>
    </source>
</evidence>
<evidence type="ECO:0000256" key="1">
    <source>
        <dbReference type="ARBA" id="ARBA00000843"/>
    </source>
</evidence>
<keyword evidence="17" id="KW-1185">Reference proteome</keyword>
<evidence type="ECO:0000256" key="7">
    <source>
        <dbReference type="ARBA" id="ARBA00022723"/>
    </source>
</evidence>
<protein>
    <recommendedName>
        <fullName evidence="5 14">Adenine DNA glycosylase</fullName>
        <ecNumber evidence="4 14">3.2.2.31</ecNumber>
    </recommendedName>
</protein>
<dbReference type="Pfam" id="PF00730">
    <property type="entry name" value="HhH-GPD"/>
    <property type="match status" value="1"/>
</dbReference>
<dbReference type="RefSeq" id="WP_093312807.1">
    <property type="nucleotide sequence ID" value="NZ_FNPV01000004.1"/>
</dbReference>
<dbReference type="PROSITE" id="PS00764">
    <property type="entry name" value="ENDONUCLEASE_III_1"/>
    <property type="match status" value="1"/>
</dbReference>
<dbReference type="Gene3D" id="1.10.1670.10">
    <property type="entry name" value="Helix-hairpin-Helix base-excision DNA repair enzymes (C-terminal)"/>
    <property type="match status" value="1"/>
</dbReference>
<keyword evidence="11" id="KW-0411">Iron-sulfur</keyword>
<evidence type="ECO:0000256" key="8">
    <source>
        <dbReference type="ARBA" id="ARBA00022763"/>
    </source>
</evidence>
<comment type="similarity">
    <text evidence="3 14">Belongs to the Nth/MutY family.</text>
</comment>
<dbReference type="CDD" id="cd00056">
    <property type="entry name" value="ENDO3c"/>
    <property type="match status" value="1"/>
</dbReference>
<evidence type="ECO:0000256" key="5">
    <source>
        <dbReference type="ARBA" id="ARBA00022023"/>
    </source>
</evidence>
<dbReference type="Pfam" id="PF14815">
    <property type="entry name" value="NUDIX_4"/>
    <property type="match status" value="1"/>
</dbReference>
<dbReference type="AlphaFoldDB" id="A0A1H3MSA4"/>
<organism evidence="16 17">
    <name type="scientific">Tindallia californiensis</name>
    <dbReference type="NCBI Taxonomy" id="159292"/>
    <lineage>
        <taxon>Bacteria</taxon>
        <taxon>Bacillati</taxon>
        <taxon>Bacillota</taxon>
        <taxon>Clostridia</taxon>
        <taxon>Peptostreptococcales</taxon>
        <taxon>Tindalliaceae</taxon>
        <taxon>Tindallia</taxon>
    </lineage>
</organism>
<dbReference type="GO" id="GO:0006284">
    <property type="term" value="P:base-excision repair"/>
    <property type="evidence" value="ECO:0007669"/>
    <property type="project" value="UniProtKB-UniRule"/>
</dbReference>
<reference evidence="16 17" key="1">
    <citation type="submission" date="2016-10" db="EMBL/GenBank/DDBJ databases">
        <authorList>
            <person name="de Groot N.N."/>
        </authorList>
    </citation>
    <scope>NUCLEOTIDE SEQUENCE [LARGE SCALE GENOMIC DNA]</scope>
    <source>
        <strain evidence="16 17">APO</strain>
    </source>
</reference>
<sequence>MIKPIPDEAWVRKLLDWFDAGNRIMPWRNTKDPYKRWISEIMLQQTKVETVIPYYEKFMTCFPNIQALAAANEDDVLKQWEGLGYYSRARNLLKAARIMQEEHDGTFPESEKEALKLPGIGPYTAAAVLSMAYDMPLSSVDGNVMRVFSRIYALKENVLEPRAVKLVRTKLESMIPKDRPGDFNESMMELGAVVCLPNNPRCIDCPIQNSCQAKKSGLAQELPIRIKKNNKKILEKHVFVVWNKKKDALLLKRNPSKGLLGGMWVFPTQESLESKQGLVQENNKGYNNENKESEEETRLLTTMVMTRKIGKAKHIFSHQQWNMTIYEAEIDSSDIMGYQWIQLSEIEKLAFPEVYQKVLRSISLDSADS</sequence>
<dbReference type="GO" id="GO:0034039">
    <property type="term" value="F:8-oxo-7,8-dihydroguanine DNA N-glycosylase activity"/>
    <property type="evidence" value="ECO:0007669"/>
    <property type="project" value="TreeGrafter"/>
</dbReference>
<dbReference type="InterPro" id="IPR003265">
    <property type="entry name" value="HhH-GPD_domain"/>
</dbReference>
<dbReference type="EMBL" id="FNPV01000004">
    <property type="protein sequence ID" value="SDY79045.1"/>
    <property type="molecule type" value="Genomic_DNA"/>
</dbReference>
<dbReference type="GO" id="GO:0051539">
    <property type="term" value="F:4 iron, 4 sulfur cluster binding"/>
    <property type="evidence" value="ECO:0007669"/>
    <property type="project" value="UniProtKB-UniRule"/>
</dbReference>
<evidence type="ECO:0000256" key="10">
    <source>
        <dbReference type="ARBA" id="ARBA00023004"/>
    </source>
</evidence>
<dbReference type="InterPro" id="IPR029119">
    <property type="entry name" value="MutY_C"/>
</dbReference>
<keyword evidence="6" id="KW-0004">4Fe-4S</keyword>
<dbReference type="InterPro" id="IPR023170">
    <property type="entry name" value="HhH_base_excis_C"/>
</dbReference>
<gene>
    <name evidence="16" type="ORF">SAMN05192546_104243</name>
</gene>
<dbReference type="GO" id="GO:0000701">
    <property type="term" value="F:purine-specific mismatch base pair DNA N-glycosylase activity"/>
    <property type="evidence" value="ECO:0007669"/>
    <property type="project" value="UniProtKB-EC"/>
</dbReference>
<dbReference type="FunFam" id="1.10.340.30:FF:000002">
    <property type="entry name" value="Adenine DNA glycosylase"/>
    <property type="match status" value="1"/>
</dbReference>
<proteinExistence type="inferred from homology"/>
<name>A0A1H3MSA4_9FIRM</name>
<keyword evidence="7" id="KW-0479">Metal-binding</keyword>
<keyword evidence="13 14" id="KW-0326">Glycosidase</keyword>
<dbReference type="InterPro" id="IPR004035">
    <property type="entry name" value="Endouclease-III_FeS-bd_BS"/>
</dbReference>
<dbReference type="Gene3D" id="3.90.79.10">
    <property type="entry name" value="Nucleoside Triphosphate Pyrophosphohydrolase"/>
    <property type="match status" value="1"/>
</dbReference>
<evidence type="ECO:0000256" key="3">
    <source>
        <dbReference type="ARBA" id="ARBA00008343"/>
    </source>
</evidence>
<dbReference type="GO" id="GO:0006298">
    <property type="term" value="P:mismatch repair"/>
    <property type="evidence" value="ECO:0007669"/>
    <property type="project" value="TreeGrafter"/>
</dbReference>
<dbReference type="STRING" id="159292.SAMN05192546_104243"/>
<keyword evidence="8 14" id="KW-0227">DNA damage</keyword>
<dbReference type="InterPro" id="IPR011257">
    <property type="entry name" value="DNA_glycosylase"/>
</dbReference>
<dbReference type="OrthoDB" id="9802365at2"/>
<comment type="catalytic activity">
    <reaction evidence="1 14">
        <text>Hydrolyzes free adenine bases from 7,8-dihydro-8-oxoguanine:adenine mismatched double-stranded DNA, leaving an apurinic site.</text>
        <dbReference type="EC" id="3.2.2.31"/>
    </reaction>
</comment>
<dbReference type="CDD" id="cd03431">
    <property type="entry name" value="NUDIX_DNA_Glycosylase_C-MutY"/>
    <property type="match status" value="1"/>
</dbReference>
<accession>A0A1H3MSA4</accession>
<dbReference type="InterPro" id="IPR005760">
    <property type="entry name" value="A/G_AdeGlyc_MutY"/>
</dbReference>